<protein>
    <submittedName>
        <fullName evidence="2">Uncharacterized protein</fullName>
    </submittedName>
</protein>
<reference evidence="2" key="1">
    <citation type="journal article" date="2020" name="mSystems">
        <title>Genome- and Community-Level Interaction Insights into Carbon Utilization and Element Cycling Functions of Hydrothermarchaeota in Hydrothermal Sediment.</title>
        <authorList>
            <person name="Zhou Z."/>
            <person name="Liu Y."/>
            <person name="Xu W."/>
            <person name="Pan J."/>
            <person name="Luo Z.H."/>
            <person name="Li M."/>
        </authorList>
    </citation>
    <scope>NUCLEOTIDE SEQUENCE [LARGE SCALE GENOMIC DNA]</scope>
    <source>
        <strain evidence="2">SpSt-1121</strain>
    </source>
</reference>
<keyword evidence="1" id="KW-0472">Membrane</keyword>
<dbReference type="AlphaFoldDB" id="A0A7C5TEN5"/>
<sequence>MPKLTKIVKELLITWGISLALILLFSLFLAWDPIAGFGLYLALFSWWGWPLRVLRLGEELFMLLALAIPMAVAIVARLALEKVLRGFWVNLYISTMIYYIAGTIYYLVAPHTKPDIDVAISLLIWTLIQLSSCYITQNFSKHLQ</sequence>
<feature type="transmembrane region" description="Helical" evidence="1">
    <location>
        <begin position="60"/>
        <end position="80"/>
    </location>
</feature>
<keyword evidence="1" id="KW-1133">Transmembrane helix</keyword>
<keyword evidence="1" id="KW-0812">Transmembrane</keyword>
<feature type="transmembrane region" description="Helical" evidence="1">
    <location>
        <begin position="12"/>
        <end position="40"/>
    </location>
</feature>
<evidence type="ECO:0000313" key="2">
    <source>
        <dbReference type="EMBL" id="HHP81072.1"/>
    </source>
</evidence>
<gene>
    <name evidence="2" type="ORF">ENM84_00250</name>
</gene>
<name>A0A7C5TEN5_9CREN</name>
<comment type="caution">
    <text evidence="2">The sequence shown here is derived from an EMBL/GenBank/DDBJ whole genome shotgun (WGS) entry which is preliminary data.</text>
</comment>
<feature type="transmembrane region" description="Helical" evidence="1">
    <location>
        <begin position="87"/>
        <end position="106"/>
    </location>
</feature>
<proteinExistence type="predicted"/>
<accession>A0A7C5TEN5</accession>
<evidence type="ECO:0000256" key="1">
    <source>
        <dbReference type="SAM" id="Phobius"/>
    </source>
</evidence>
<organism evidence="2">
    <name type="scientific">Ignisphaera aggregans</name>
    <dbReference type="NCBI Taxonomy" id="334771"/>
    <lineage>
        <taxon>Archaea</taxon>
        <taxon>Thermoproteota</taxon>
        <taxon>Thermoprotei</taxon>
        <taxon>Desulfurococcales</taxon>
        <taxon>Desulfurococcaceae</taxon>
        <taxon>Ignisphaera</taxon>
    </lineage>
</organism>
<dbReference type="EMBL" id="DRZI01000007">
    <property type="protein sequence ID" value="HHP81072.1"/>
    <property type="molecule type" value="Genomic_DNA"/>
</dbReference>
<feature type="transmembrane region" description="Helical" evidence="1">
    <location>
        <begin position="118"/>
        <end position="136"/>
    </location>
</feature>